<evidence type="ECO:0000256" key="3">
    <source>
        <dbReference type="ARBA" id="ARBA00022692"/>
    </source>
</evidence>
<sequence length="497" mass="56764">MRKWVRKLVDGKQPATRPTAWRPDPDARKRAFYTTRNYPIYYLSITKCGSTFLKNVFYALDHNHSHPDGEHVHDTERGLIRARDVPTEQILSSPYIFTVLRDPRERFLSFYFDKIYGDGPRNFPALRSRLEREIGLKLVPGLTPEHHVDNCIRLAGWIDKNLKGATDEPINFHWRQQSARLRRVREFDIVPLTLDGLNWQLPEFLRPVIPDLAARMEAVTERNHSSKEGRPKIADTPELDEELRRIYAQDYERYIAAKEAWEGQETSRRGVSIPAIIPHPKGHVRVFASHRAKVAAVAATDVVADTISALFATLDNTNRWSALADLSPEELTEYRSIAVIRDPVRRLLDAYAQLVVLNRSMWHRRVVATVNGIAPRLEDSADTHRAYFYEFVSMARRRLRRDGDHAVIQIRPQYPLISSAVERGMTLIRYQAFADNLRSHLEADMLDLLADADPGLAPGNALPDGIVTQELEAMIRALYPADDALYQQALAAETAPA</sequence>
<keyword evidence="2" id="KW-0808">Transferase</keyword>
<evidence type="ECO:0000313" key="9">
    <source>
        <dbReference type="Proteomes" id="UP000553766"/>
    </source>
</evidence>
<keyword evidence="7" id="KW-0325">Glycoprotein</keyword>
<reference evidence="8 9" key="1">
    <citation type="submission" date="2020-08" db="EMBL/GenBank/DDBJ databases">
        <title>Genomic Encyclopedia of Type Strains, Phase IV (KMG-IV): sequencing the most valuable type-strain genomes for metagenomic binning, comparative biology and taxonomic classification.</title>
        <authorList>
            <person name="Goeker M."/>
        </authorList>
    </citation>
    <scope>NUCLEOTIDE SEQUENCE [LARGE SCALE GENOMIC DNA]</scope>
    <source>
        <strain evidence="8 9">DSM 103377</strain>
    </source>
</reference>
<dbReference type="PANTHER" id="PTHR12137:SF54">
    <property type="entry name" value="CARBOHYDRATE SULFOTRANSFERASE"/>
    <property type="match status" value="1"/>
</dbReference>
<dbReference type="InterPro" id="IPR005331">
    <property type="entry name" value="Sulfotransferase"/>
</dbReference>
<dbReference type="InterPro" id="IPR027417">
    <property type="entry name" value="P-loop_NTPase"/>
</dbReference>
<dbReference type="Gene3D" id="3.40.50.300">
    <property type="entry name" value="P-loop containing nucleotide triphosphate hydrolases"/>
    <property type="match status" value="1"/>
</dbReference>
<dbReference type="AlphaFoldDB" id="A0A840X1C7"/>
<evidence type="ECO:0000313" key="8">
    <source>
        <dbReference type="EMBL" id="MBB5517170.1"/>
    </source>
</evidence>
<evidence type="ECO:0000256" key="5">
    <source>
        <dbReference type="ARBA" id="ARBA00023034"/>
    </source>
</evidence>
<dbReference type="EMBL" id="JACIJS010000015">
    <property type="protein sequence ID" value="MBB5517170.1"/>
    <property type="molecule type" value="Genomic_DNA"/>
</dbReference>
<evidence type="ECO:0000256" key="1">
    <source>
        <dbReference type="ARBA" id="ARBA00004323"/>
    </source>
</evidence>
<protein>
    <recommendedName>
        <fullName evidence="10">Sulfotransferase family protein</fullName>
    </recommendedName>
</protein>
<dbReference type="GO" id="GO:0016020">
    <property type="term" value="C:membrane"/>
    <property type="evidence" value="ECO:0007669"/>
    <property type="project" value="InterPro"/>
</dbReference>
<keyword evidence="9" id="KW-1185">Reference proteome</keyword>
<dbReference type="GO" id="GO:0008146">
    <property type="term" value="F:sulfotransferase activity"/>
    <property type="evidence" value="ECO:0007669"/>
    <property type="project" value="InterPro"/>
</dbReference>
<keyword evidence="4" id="KW-1133">Transmembrane helix</keyword>
<comment type="subcellular location">
    <subcellularLocation>
        <location evidence="1">Golgi apparatus membrane</location>
        <topology evidence="1">Single-pass type II membrane protein</topology>
    </subcellularLocation>
</comment>
<evidence type="ECO:0000256" key="7">
    <source>
        <dbReference type="ARBA" id="ARBA00023180"/>
    </source>
</evidence>
<comment type="caution">
    <text evidence="8">The sequence shown here is derived from an EMBL/GenBank/DDBJ whole genome shotgun (WGS) entry which is preliminary data.</text>
</comment>
<keyword evidence="3" id="KW-0812">Transmembrane</keyword>
<dbReference type="Pfam" id="PF03567">
    <property type="entry name" value="Sulfotransfer_2"/>
    <property type="match status" value="2"/>
</dbReference>
<name>A0A840X1C7_9RHOB</name>
<keyword evidence="5" id="KW-0333">Golgi apparatus</keyword>
<dbReference type="Proteomes" id="UP000553766">
    <property type="component" value="Unassembled WGS sequence"/>
</dbReference>
<dbReference type="InterPro" id="IPR018011">
    <property type="entry name" value="Carb_sulfotrans_8-10"/>
</dbReference>
<evidence type="ECO:0000256" key="2">
    <source>
        <dbReference type="ARBA" id="ARBA00022679"/>
    </source>
</evidence>
<dbReference type="GO" id="GO:0016051">
    <property type="term" value="P:carbohydrate biosynthetic process"/>
    <property type="evidence" value="ECO:0007669"/>
    <property type="project" value="InterPro"/>
</dbReference>
<evidence type="ECO:0000256" key="6">
    <source>
        <dbReference type="ARBA" id="ARBA00023136"/>
    </source>
</evidence>
<evidence type="ECO:0000256" key="4">
    <source>
        <dbReference type="ARBA" id="ARBA00022989"/>
    </source>
</evidence>
<dbReference type="SUPFAM" id="SSF52540">
    <property type="entry name" value="P-loop containing nucleoside triphosphate hydrolases"/>
    <property type="match status" value="1"/>
</dbReference>
<dbReference type="PANTHER" id="PTHR12137">
    <property type="entry name" value="CARBOHYDRATE SULFOTRANSFERASE"/>
    <property type="match status" value="1"/>
</dbReference>
<organism evidence="8 9">
    <name type="scientific">Rubricella aquisinus</name>
    <dbReference type="NCBI Taxonomy" id="2028108"/>
    <lineage>
        <taxon>Bacteria</taxon>
        <taxon>Pseudomonadati</taxon>
        <taxon>Pseudomonadota</taxon>
        <taxon>Alphaproteobacteria</taxon>
        <taxon>Rhodobacterales</taxon>
        <taxon>Paracoccaceae</taxon>
        <taxon>Rubricella</taxon>
    </lineage>
</organism>
<evidence type="ECO:0008006" key="10">
    <source>
        <dbReference type="Google" id="ProtNLM"/>
    </source>
</evidence>
<dbReference type="RefSeq" id="WP_184013123.1">
    <property type="nucleotide sequence ID" value="NZ_JACIJS010000015.1"/>
</dbReference>
<proteinExistence type="predicted"/>
<gene>
    <name evidence="8" type="ORF">FHS89_003217</name>
</gene>
<accession>A0A840X1C7</accession>
<keyword evidence="6" id="KW-0472">Membrane</keyword>